<dbReference type="EMBL" id="KY075659">
    <property type="protein sequence ID" value="AQZ20751.1"/>
    <property type="molecule type" value="Genomic_DNA"/>
</dbReference>
<dbReference type="AlphaFoldDB" id="A0A1U9XGY4"/>
<name>A0A1U9XGY4_ECOLX</name>
<gene>
    <name evidence="1" type="ORF">pGD80-2_00108</name>
</gene>
<protein>
    <submittedName>
        <fullName evidence="1">Uncharacterized protein</fullName>
    </submittedName>
</protein>
<evidence type="ECO:0000313" key="1">
    <source>
        <dbReference type="EMBL" id="AQZ20751.1"/>
    </source>
</evidence>
<reference evidence="1" key="1">
    <citation type="submission" date="2016-10" db="EMBL/GenBank/DDBJ databases">
        <authorList>
            <person name="Sun J."/>
        </authorList>
    </citation>
    <scope>NUCLEOTIDE SEQUENCE</scope>
    <source>
        <strain evidence="1">GD80</strain>
        <plasmid evidence="1">pGD80-2</plasmid>
    </source>
</reference>
<geneLocation type="plasmid" evidence="1">
    <name>pGD80-2</name>
</geneLocation>
<sequence>MNIIVFVTCCYRDEITVQFFRLTRTVPAWFSSLASVVPLLPASVWHSAHRILIPDLLVVHPVHNEGYLRQQYAADIPVGW</sequence>
<organism evidence="1">
    <name type="scientific">Escherichia coli</name>
    <dbReference type="NCBI Taxonomy" id="562"/>
    <lineage>
        <taxon>Bacteria</taxon>
        <taxon>Pseudomonadati</taxon>
        <taxon>Pseudomonadota</taxon>
        <taxon>Gammaproteobacteria</taxon>
        <taxon>Enterobacterales</taxon>
        <taxon>Enterobacteriaceae</taxon>
        <taxon>Escherichia</taxon>
    </lineage>
</organism>
<accession>A0A1U9XGY4</accession>
<keyword evidence="1" id="KW-0614">Plasmid</keyword>
<proteinExistence type="predicted"/>